<protein>
    <submittedName>
        <fullName evidence="2">Uncharacterized protein</fullName>
    </submittedName>
</protein>
<feature type="compositionally biased region" description="Pro residues" evidence="1">
    <location>
        <begin position="64"/>
        <end position="75"/>
    </location>
</feature>
<feature type="compositionally biased region" description="Low complexity" evidence="1">
    <location>
        <begin position="1"/>
        <end position="26"/>
    </location>
</feature>
<evidence type="ECO:0000256" key="1">
    <source>
        <dbReference type="SAM" id="MobiDB-lite"/>
    </source>
</evidence>
<reference evidence="2" key="1">
    <citation type="submission" date="2020-05" db="EMBL/GenBank/DDBJ databases">
        <title>Phylogenomic resolution of chytrid fungi.</title>
        <authorList>
            <person name="Stajich J.E."/>
            <person name="Amses K."/>
            <person name="Simmons R."/>
            <person name="Seto K."/>
            <person name="Myers J."/>
            <person name="Bonds A."/>
            <person name="Quandt C.A."/>
            <person name="Barry K."/>
            <person name="Liu P."/>
            <person name="Grigoriev I."/>
            <person name="Longcore J.E."/>
            <person name="James T.Y."/>
        </authorList>
    </citation>
    <scope>NUCLEOTIDE SEQUENCE</scope>
    <source>
        <strain evidence="2">JEL0318</strain>
    </source>
</reference>
<comment type="caution">
    <text evidence="2">The sequence shown here is derived from an EMBL/GenBank/DDBJ whole genome shotgun (WGS) entry which is preliminary data.</text>
</comment>
<proteinExistence type="predicted"/>
<dbReference type="AlphaFoldDB" id="A0AAD5WW68"/>
<organism evidence="2 3">
    <name type="scientific">Rhizophlyctis rosea</name>
    <dbReference type="NCBI Taxonomy" id="64517"/>
    <lineage>
        <taxon>Eukaryota</taxon>
        <taxon>Fungi</taxon>
        <taxon>Fungi incertae sedis</taxon>
        <taxon>Chytridiomycota</taxon>
        <taxon>Chytridiomycota incertae sedis</taxon>
        <taxon>Chytridiomycetes</taxon>
        <taxon>Rhizophlyctidales</taxon>
        <taxon>Rhizophlyctidaceae</taxon>
        <taxon>Rhizophlyctis</taxon>
    </lineage>
</organism>
<feature type="region of interest" description="Disordered" evidence="1">
    <location>
        <begin position="1"/>
        <end position="75"/>
    </location>
</feature>
<evidence type="ECO:0000313" key="2">
    <source>
        <dbReference type="EMBL" id="KAJ3030683.1"/>
    </source>
</evidence>
<dbReference type="EMBL" id="JADGJD010002613">
    <property type="protein sequence ID" value="KAJ3030683.1"/>
    <property type="molecule type" value="Genomic_DNA"/>
</dbReference>
<gene>
    <name evidence="2" type="ORF">HK097_005602</name>
</gene>
<accession>A0AAD5WW68</accession>
<sequence>MPSGSLSSSGYGSSTSTASSAPASSTINIGSARFPRGLQPPAPVPQGGSPSKPGIEGTRVIKKMPPPPAAPSTRK</sequence>
<evidence type="ECO:0000313" key="3">
    <source>
        <dbReference type="Proteomes" id="UP001212841"/>
    </source>
</evidence>
<name>A0AAD5WW68_9FUNG</name>
<dbReference type="Proteomes" id="UP001212841">
    <property type="component" value="Unassembled WGS sequence"/>
</dbReference>
<keyword evidence="3" id="KW-1185">Reference proteome</keyword>